<keyword evidence="2" id="KW-0119">Carbohydrate metabolism</keyword>
<feature type="domain" description="Glycoside hydrolase family 57 N-terminal" evidence="3">
    <location>
        <begin position="19"/>
        <end position="296"/>
    </location>
</feature>
<evidence type="ECO:0000256" key="2">
    <source>
        <dbReference type="ARBA" id="ARBA00023277"/>
    </source>
</evidence>
<dbReference type="Proteomes" id="UP000190961">
    <property type="component" value="Unassembled WGS sequence"/>
</dbReference>
<dbReference type="Gene3D" id="3.20.110.20">
    <property type="match status" value="1"/>
</dbReference>
<comment type="similarity">
    <text evidence="1">Belongs to the glycosyl hydrolase 57 family.</text>
</comment>
<dbReference type="Pfam" id="PF03065">
    <property type="entry name" value="Glyco_hydro_57"/>
    <property type="match status" value="1"/>
</dbReference>
<dbReference type="PANTHER" id="PTHR36306:SF1">
    <property type="entry name" value="ALPHA-AMYLASE-RELATED"/>
    <property type="match status" value="1"/>
</dbReference>
<dbReference type="EMBL" id="FUZU01000003">
    <property type="protein sequence ID" value="SKC83950.1"/>
    <property type="molecule type" value="Genomic_DNA"/>
</dbReference>
<dbReference type="PANTHER" id="PTHR36306">
    <property type="entry name" value="ALPHA-AMYLASE-RELATED-RELATED"/>
    <property type="match status" value="1"/>
</dbReference>
<proteinExistence type="inferred from homology"/>
<dbReference type="AlphaFoldDB" id="A0A1T5M6U7"/>
<gene>
    <name evidence="4" type="ORF">SAMN05660236_4603</name>
</gene>
<accession>A0A1T5M6U7</accession>
<evidence type="ECO:0000313" key="4">
    <source>
        <dbReference type="EMBL" id="SKC83950.1"/>
    </source>
</evidence>
<evidence type="ECO:0000259" key="3">
    <source>
        <dbReference type="Pfam" id="PF03065"/>
    </source>
</evidence>
<dbReference type="STRING" id="688867.SAMN05660236_4603"/>
<evidence type="ECO:0000313" key="5">
    <source>
        <dbReference type="Proteomes" id="UP000190961"/>
    </source>
</evidence>
<sequence length="435" mass="50124">MIYIMNYKASNKSKQYLNLYFQVHQPRRLRRFQFFDIGSGISYFDDSLNENILQRIARDSYIPANELLLKLIRKYPSVRITFSISGIALEQFQEYAPAVLDSFRNLAATGKVEFLGETYYHSLSFLTDKNEFIAQVGQHKQKIEELIGISPSVFRNTELIYSDAIGSMMYDLGFKGIYLDGIEGILKGRSPNKVYTHPDSDLMLFPRNYALSDDIAFRYSDANWNQWPLTPGKFVNWLQQIPAEQNYIGLGMDYETFGEHQKASGGIFKFLEQVISILANLRQFGFINPSEVVKRDSAGDTLSTSKIISWADQARDLSAWLGNDLQRDAFDSLNKLHHDIIDTNNADLIDDYRHLQTSDHFYYMSTKKSDDGNVHQYFSPYSSPYEAFMNYMNVVSDLEWRVKKEIEKQALKFKTQQMESLVTMGINNPSLIGSS</sequence>
<organism evidence="4 5">
    <name type="scientific">Ohtaekwangia koreensis</name>
    <dbReference type="NCBI Taxonomy" id="688867"/>
    <lineage>
        <taxon>Bacteria</taxon>
        <taxon>Pseudomonadati</taxon>
        <taxon>Bacteroidota</taxon>
        <taxon>Cytophagia</taxon>
        <taxon>Cytophagales</taxon>
        <taxon>Fulvivirgaceae</taxon>
        <taxon>Ohtaekwangia</taxon>
    </lineage>
</organism>
<evidence type="ECO:0000256" key="1">
    <source>
        <dbReference type="ARBA" id="ARBA00006821"/>
    </source>
</evidence>
<keyword evidence="5" id="KW-1185">Reference proteome</keyword>
<dbReference type="GO" id="GO:0005975">
    <property type="term" value="P:carbohydrate metabolic process"/>
    <property type="evidence" value="ECO:0007669"/>
    <property type="project" value="InterPro"/>
</dbReference>
<dbReference type="InterPro" id="IPR052046">
    <property type="entry name" value="GH57_Enzymes"/>
</dbReference>
<protein>
    <submittedName>
        <fullName evidence="4">Alpha-amylase</fullName>
    </submittedName>
</protein>
<dbReference type="SUPFAM" id="SSF88713">
    <property type="entry name" value="Glycoside hydrolase/deacetylase"/>
    <property type="match status" value="1"/>
</dbReference>
<dbReference type="GO" id="GO:0003824">
    <property type="term" value="F:catalytic activity"/>
    <property type="evidence" value="ECO:0007669"/>
    <property type="project" value="InterPro"/>
</dbReference>
<dbReference type="InterPro" id="IPR004300">
    <property type="entry name" value="Glyco_hydro_57_N"/>
</dbReference>
<dbReference type="CDD" id="cd10795">
    <property type="entry name" value="GH57N_MJA1_like"/>
    <property type="match status" value="1"/>
</dbReference>
<dbReference type="InterPro" id="IPR011330">
    <property type="entry name" value="Glyco_hydro/deAcase_b/a-brl"/>
</dbReference>
<name>A0A1T5M6U7_9BACT</name>
<reference evidence="4 5" key="1">
    <citation type="submission" date="2017-02" db="EMBL/GenBank/DDBJ databases">
        <authorList>
            <person name="Peterson S.W."/>
        </authorList>
    </citation>
    <scope>NUCLEOTIDE SEQUENCE [LARGE SCALE GENOMIC DNA]</scope>
    <source>
        <strain evidence="4 5">DSM 25262</strain>
    </source>
</reference>